<dbReference type="EMBL" id="BEXD01003001">
    <property type="protein sequence ID" value="GBB99978.1"/>
    <property type="molecule type" value="Genomic_DNA"/>
</dbReference>
<evidence type="ECO:0000313" key="3">
    <source>
        <dbReference type="Proteomes" id="UP000247702"/>
    </source>
</evidence>
<proteinExistence type="predicted"/>
<reference evidence="2" key="2">
    <citation type="submission" date="2019-10" db="EMBL/GenBank/DDBJ databases">
        <title>Conservation and host-specific expression of non-tandemly repeated heterogenous ribosome RNA gene in arbuscular mycorrhizal fungi.</title>
        <authorList>
            <person name="Maeda T."/>
            <person name="Kobayashi Y."/>
            <person name="Nakagawa T."/>
            <person name="Ezawa T."/>
            <person name="Yamaguchi K."/>
            <person name="Bino T."/>
            <person name="Nishimoto Y."/>
            <person name="Shigenobu S."/>
            <person name="Kawaguchi M."/>
        </authorList>
    </citation>
    <scope>NUCLEOTIDE SEQUENCE</scope>
    <source>
        <strain evidence="2">HR1</strain>
    </source>
</reference>
<keyword evidence="3" id="KW-1185">Reference proteome</keyword>
<reference evidence="1 3" key="1">
    <citation type="submission" date="2017-11" db="EMBL/GenBank/DDBJ databases">
        <title>The genome of Rhizophagus clarus HR1 reveals common genetic basis of auxotrophy among arbuscular mycorrhizal fungi.</title>
        <authorList>
            <person name="Kobayashi Y."/>
        </authorList>
    </citation>
    <scope>NUCLEOTIDE SEQUENCE [LARGE SCALE GENOMIC DNA]</scope>
    <source>
        <strain evidence="1 3">HR1</strain>
    </source>
</reference>
<organism evidence="1 3">
    <name type="scientific">Rhizophagus clarus</name>
    <dbReference type="NCBI Taxonomy" id="94130"/>
    <lineage>
        <taxon>Eukaryota</taxon>
        <taxon>Fungi</taxon>
        <taxon>Fungi incertae sedis</taxon>
        <taxon>Mucoromycota</taxon>
        <taxon>Glomeromycotina</taxon>
        <taxon>Glomeromycetes</taxon>
        <taxon>Glomerales</taxon>
        <taxon>Glomeraceae</taxon>
        <taxon>Rhizophagus</taxon>
    </lineage>
</organism>
<protein>
    <submittedName>
        <fullName evidence="1">Uncharacterized protein</fullName>
    </submittedName>
</protein>
<dbReference type="EMBL" id="BLAL01000324">
    <property type="protein sequence ID" value="GET03577.1"/>
    <property type="molecule type" value="Genomic_DNA"/>
</dbReference>
<accession>A0A2Z6S756</accession>
<gene>
    <name evidence="2" type="ORF">RCL2_002991100</name>
    <name evidence="1" type="ORF">RclHR1_00370019</name>
</gene>
<sequence>MCISKILSYILDSSDQKKKKSHHHISECIEKENITIAIYTALPPHDGKLSHSPCASDSGLPSQYFISHQPNNSHT</sequence>
<name>A0A2Z6S756_9GLOM</name>
<evidence type="ECO:0000313" key="1">
    <source>
        <dbReference type="EMBL" id="GBB99978.1"/>
    </source>
</evidence>
<dbReference type="Proteomes" id="UP000615446">
    <property type="component" value="Unassembled WGS sequence"/>
</dbReference>
<dbReference type="Proteomes" id="UP000247702">
    <property type="component" value="Unassembled WGS sequence"/>
</dbReference>
<evidence type="ECO:0000313" key="2">
    <source>
        <dbReference type="EMBL" id="GET03577.1"/>
    </source>
</evidence>
<comment type="caution">
    <text evidence="1">The sequence shown here is derived from an EMBL/GenBank/DDBJ whole genome shotgun (WGS) entry which is preliminary data.</text>
</comment>
<dbReference type="AlphaFoldDB" id="A0A2Z6S756"/>